<dbReference type="GO" id="GO:0016757">
    <property type="term" value="F:glycosyltransferase activity"/>
    <property type="evidence" value="ECO:0007669"/>
    <property type="project" value="UniProtKB-ARBA"/>
</dbReference>
<accession>A0A3D8VJH6</accession>
<dbReference type="CDD" id="cd03801">
    <property type="entry name" value="GT4_PimA-like"/>
    <property type="match status" value="1"/>
</dbReference>
<evidence type="ECO:0000313" key="3">
    <source>
        <dbReference type="Proteomes" id="UP000256829"/>
    </source>
</evidence>
<protein>
    <submittedName>
        <fullName evidence="2">Glycosyltransferase</fullName>
    </submittedName>
</protein>
<evidence type="ECO:0000259" key="1">
    <source>
        <dbReference type="Pfam" id="PF13439"/>
    </source>
</evidence>
<dbReference type="SUPFAM" id="SSF53756">
    <property type="entry name" value="UDP-Glycosyltransferase/glycogen phosphorylase"/>
    <property type="match status" value="1"/>
</dbReference>
<dbReference type="Pfam" id="PF13692">
    <property type="entry name" value="Glyco_trans_1_4"/>
    <property type="match status" value="1"/>
</dbReference>
<dbReference type="PANTHER" id="PTHR12526">
    <property type="entry name" value="GLYCOSYLTRANSFERASE"/>
    <property type="match status" value="1"/>
</dbReference>
<dbReference type="AlphaFoldDB" id="A0A3D8VJH6"/>
<evidence type="ECO:0000313" key="2">
    <source>
        <dbReference type="EMBL" id="RDY69524.1"/>
    </source>
</evidence>
<dbReference type="Proteomes" id="UP000256829">
    <property type="component" value="Unassembled WGS sequence"/>
</dbReference>
<dbReference type="EMBL" id="QTJR01000001">
    <property type="protein sequence ID" value="RDY69524.1"/>
    <property type="molecule type" value="Genomic_DNA"/>
</dbReference>
<proteinExistence type="predicted"/>
<reference evidence="2 3" key="1">
    <citation type="submission" date="2018-08" db="EMBL/GenBank/DDBJ databases">
        <title>Lysobacter soli KCTC 22011, whole genome shotgun sequence.</title>
        <authorList>
            <person name="Zhang X."/>
            <person name="Feng G."/>
            <person name="Zhu H."/>
        </authorList>
    </citation>
    <scope>NUCLEOTIDE SEQUENCE [LARGE SCALE GENOMIC DNA]</scope>
    <source>
        <strain evidence="2 3">KCTC 22011</strain>
    </source>
</reference>
<keyword evidence="2" id="KW-0808">Transferase</keyword>
<dbReference type="InterPro" id="IPR028098">
    <property type="entry name" value="Glyco_trans_4-like_N"/>
</dbReference>
<keyword evidence="3" id="KW-1185">Reference proteome</keyword>
<dbReference type="PANTHER" id="PTHR12526:SF600">
    <property type="entry name" value="GLYCOSYL TRANSFERASE GROUP 1"/>
    <property type="match status" value="1"/>
</dbReference>
<gene>
    <name evidence="2" type="ORF">DX912_01860</name>
</gene>
<dbReference type="Gene3D" id="3.40.50.2000">
    <property type="entry name" value="Glycogen Phosphorylase B"/>
    <property type="match status" value="2"/>
</dbReference>
<organism evidence="2 3">
    <name type="scientific">Lysobacter soli</name>
    <dbReference type="NCBI Taxonomy" id="453783"/>
    <lineage>
        <taxon>Bacteria</taxon>
        <taxon>Pseudomonadati</taxon>
        <taxon>Pseudomonadota</taxon>
        <taxon>Gammaproteobacteria</taxon>
        <taxon>Lysobacterales</taxon>
        <taxon>Lysobacteraceae</taxon>
        <taxon>Lysobacter</taxon>
    </lineage>
</organism>
<comment type="caution">
    <text evidence="2">The sequence shown here is derived from an EMBL/GenBank/DDBJ whole genome shotgun (WGS) entry which is preliminary data.</text>
</comment>
<name>A0A3D8VJH6_9GAMM</name>
<sequence>MEEALMARILALTSRLPFPPREGHQLRAWHVLRALASKHEVTLLSFQRNDDLPAEAGPLHAAMTRVETFRIPAERSRGALARAALRGTLTPTPFLVAKYDSAALRERLRALARDADLVHFDMLPLIAHADCVPEGVPVTLNAHNVEHRLLATRARIETRGWARRFLGSQVGKLEAFERRACERADAVLACSDVDAQGLRDLVPDCNVHVVANGVDLETNHPAAHAPDPDRLVFVGQMGWFPNRDGVDWFLRDVFPRILARRPGTRFELVGKADGFEIPEAVRANVDLAGFVDDLRPHVHDASVYVVPLRAGSGTRLKVLEAMALGKAIVTTSIGSEGIALRHDRSALYADDAQPFADAVLSLLDSPVRVAELGIEARRLAEDEYGWEAIGARLLRAYEPLLNGNVRPVRTALADLGAIEA</sequence>
<feature type="domain" description="Glycosyltransferase subfamily 4-like N-terminal" evidence="1">
    <location>
        <begin position="27"/>
        <end position="217"/>
    </location>
</feature>
<dbReference type="Pfam" id="PF13439">
    <property type="entry name" value="Glyco_transf_4"/>
    <property type="match status" value="1"/>
</dbReference>